<evidence type="ECO:0000256" key="4">
    <source>
        <dbReference type="ARBA" id="ARBA00013064"/>
    </source>
</evidence>
<feature type="compositionally biased region" description="Low complexity" evidence="10">
    <location>
        <begin position="586"/>
        <end position="603"/>
    </location>
</feature>
<dbReference type="PROSITE" id="PS50056">
    <property type="entry name" value="TYR_PHOSPHATASE_2"/>
    <property type="match status" value="1"/>
</dbReference>
<feature type="region of interest" description="Disordered" evidence="10">
    <location>
        <begin position="854"/>
        <end position="875"/>
    </location>
</feature>
<evidence type="ECO:0000256" key="7">
    <source>
        <dbReference type="ARBA" id="ARBA00022912"/>
    </source>
</evidence>
<dbReference type="Pfam" id="PF09380">
    <property type="entry name" value="FERM_C"/>
    <property type="match status" value="1"/>
</dbReference>
<dbReference type="PROSITE" id="PS00660">
    <property type="entry name" value="FERM_1"/>
    <property type="match status" value="1"/>
</dbReference>
<dbReference type="InterPro" id="IPR000387">
    <property type="entry name" value="Tyr_Pase_dom"/>
</dbReference>
<evidence type="ECO:0000259" key="11">
    <source>
        <dbReference type="PROSITE" id="PS50055"/>
    </source>
</evidence>
<dbReference type="InterPro" id="IPR019749">
    <property type="entry name" value="Band_41_domain"/>
</dbReference>
<dbReference type="InterPro" id="IPR003595">
    <property type="entry name" value="Tyr_Pase_cat"/>
</dbReference>
<evidence type="ECO:0000256" key="10">
    <source>
        <dbReference type="SAM" id="MobiDB-lite"/>
    </source>
</evidence>
<dbReference type="SUPFAM" id="SSF50729">
    <property type="entry name" value="PH domain-like"/>
    <property type="match status" value="1"/>
</dbReference>
<keyword evidence="5" id="KW-0963">Cytoplasm</keyword>
<dbReference type="Gene3D" id="2.30.42.10">
    <property type="match status" value="1"/>
</dbReference>
<keyword evidence="8" id="KW-0965">Cell junction</keyword>
<evidence type="ECO:0000259" key="13">
    <source>
        <dbReference type="PROSITE" id="PS50057"/>
    </source>
</evidence>
<dbReference type="Proteomes" id="UP000887458">
    <property type="component" value="Unassembled WGS sequence"/>
</dbReference>
<name>A0ABQ8JIR2_DERPT</name>
<dbReference type="SMART" id="SM00228">
    <property type="entry name" value="PDZ"/>
    <property type="match status" value="1"/>
</dbReference>
<evidence type="ECO:0000256" key="1">
    <source>
        <dbReference type="ARBA" id="ARBA00004245"/>
    </source>
</evidence>
<keyword evidence="7" id="KW-0904">Protein phosphatase</keyword>
<dbReference type="PROSITE" id="PS50106">
    <property type="entry name" value="PDZ"/>
    <property type="match status" value="1"/>
</dbReference>
<dbReference type="SMART" id="SM01196">
    <property type="entry name" value="FERM_C"/>
    <property type="match status" value="1"/>
</dbReference>
<reference evidence="15 16" key="1">
    <citation type="journal article" date="2018" name="J. Allergy Clin. Immunol.">
        <title>High-quality assembly of Dermatophagoides pteronyssinus genome and transcriptome reveals a wide range of novel allergens.</title>
        <authorList>
            <person name="Liu X.Y."/>
            <person name="Yang K.Y."/>
            <person name="Wang M.Q."/>
            <person name="Kwok J.S."/>
            <person name="Zeng X."/>
            <person name="Yang Z."/>
            <person name="Xiao X.J."/>
            <person name="Lau C.P."/>
            <person name="Li Y."/>
            <person name="Huang Z.M."/>
            <person name="Ba J.G."/>
            <person name="Yim A.K."/>
            <person name="Ouyang C.Y."/>
            <person name="Ngai S.M."/>
            <person name="Chan T.F."/>
            <person name="Leung E.L."/>
            <person name="Liu L."/>
            <person name="Liu Z.G."/>
            <person name="Tsui S.K."/>
        </authorList>
    </citation>
    <scope>NUCLEOTIDE SEQUENCE [LARGE SCALE GENOMIC DNA]</scope>
    <source>
        <strain evidence="15">Derp</strain>
    </source>
</reference>
<dbReference type="InterPro" id="IPR001478">
    <property type="entry name" value="PDZ"/>
</dbReference>
<feature type="compositionally biased region" description="Basic residues" evidence="10">
    <location>
        <begin position="573"/>
        <end position="582"/>
    </location>
</feature>
<feature type="region of interest" description="Disordered" evidence="10">
    <location>
        <begin position="23"/>
        <end position="64"/>
    </location>
</feature>
<dbReference type="EC" id="3.1.3.48" evidence="4"/>
<dbReference type="PANTHER" id="PTHR45706">
    <property type="entry name" value="TYROSINE-PROTEIN PHOSPHATASE"/>
    <property type="match status" value="1"/>
</dbReference>
<comment type="caution">
    <text evidence="15">The sequence shown here is derived from an EMBL/GenBank/DDBJ whole genome shotgun (WGS) entry which is preliminary data.</text>
</comment>
<dbReference type="CDD" id="cd14473">
    <property type="entry name" value="FERM_B-lobe"/>
    <property type="match status" value="1"/>
</dbReference>
<dbReference type="Pfam" id="PF08736">
    <property type="entry name" value="FA"/>
    <property type="match status" value="1"/>
</dbReference>
<feature type="domain" description="FERM" evidence="13">
    <location>
        <begin position="89"/>
        <end position="442"/>
    </location>
</feature>
<feature type="region of interest" description="Disordered" evidence="10">
    <location>
        <begin position="243"/>
        <end position="262"/>
    </location>
</feature>
<dbReference type="Pfam" id="PF09379">
    <property type="entry name" value="FERM_N"/>
    <property type="match status" value="1"/>
</dbReference>
<dbReference type="InterPro" id="IPR018979">
    <property type="entry name" value="FERM_N"/>
</dbReference>
<dbReference type="Gene3D" id="3.90.190.10">
    <property type="entry name" value="Protein tyrosine phosphatase superfamily"/>
    <property type="match status" value="1"/>
</dbReference>
<dbReference type="SUPFAM" id="SSF47031">
    <property type="entry name" value="Second domain of FERM"/>
    <property type="match status" value="1"/>
</dbReference>
<dbReference type="PROSITE" id="PS50057">
    <property type="entry name" value="FERM_3"/>
    <property type="match status" value="1"/>
</dbReference>
<dbReference type="Gene3D" id="1.20.80.10">
    <property type="match status" value="1"/>
</dbReference>
<evidence type="ECO:0000313" key="16">
    <source>
        <dbReference type="Proteomes" id="UP000887458"/>
    </source>
</evidence>
<feature type="domain" description="Tyrosine specific protein phosphatases" evidence="12">
    <location>
        <begin position="1288"/>
        <end position="1363"/>
    </location>
</feature>
<feature type="region of interest" description="Disordered" evidence="10">
    <location>
        <begin position="1060"/>
        <end position="1086"/>
    </location>
</feature>
<dbReference type="InterPro" id="IPR029071">
    <property type="entry name" value="Ubiquitin-like_domsf"/>
</dbReference>
<dbReference type="InterPro" id="IPR016130">
    <property type="entry name" value="Tyr_Pase_AS"/>
</dbReference>
<dbReference type="PROSITE" id="PS00383">
    <property type="entry name" value="TYR_PHOSPHATASE_1"/>
    <property type="match status" value="1"/>
</dbReference>
<dbReference type="SMART" id="SM00295">
    <property type="entry name" value="B41"/>
    <property type="match status" value="1"/>
</dbReference>
<sequence length="1404" mass="159151">MSRKFISILSGTTYNVHANEIASGMRQQQQQQSSTLQLHPNENDQSSSPSLSSPQSLLSSPNNFGGGGRLSNLSALITGRTIIPVPETIKCIVHFLDDTEHIFEIDRAAKGEELMDAVFRHLELIEREYFALQYTEIFRSTTQSSNVYDQQQQYSNQDNLNVTMNCSPVNTTRTVLYNKWLDPTKKIRKQMRFCQQPYLLHFRVKFYVTEMTRLLEEYTRYHFYLQIRKDILAGHLCQLSSSTLKNDGNNSEQQQQQNEEEQDSIMATLASYVLQSELGDYCEEEHRPGYSNEFRFIPNQTDEFCHKVESLHRLHQGQTPADAEFNYLEEAKHLELYGVDLHNAKDYDNIDIKIGVSSNGLAIYKIILNPNNGQQKYCKINMFSWAKIVKISFKRRYFFIQLKHEGTERFDNLIGFNLCSYRACKSLWKSCVEQHTFFRLHTPKPLTKKFFFFFSLGSKFRYSGKTEFQTIEENRRRLTRTERIFIRNTGRNATMPASIIKSSTPNGNDINNQQQPAKINMDAQKHIVNLKLSTIDSCVTTTTATTVVTNGSMIYTNNKYNDKLRTSSSSRQSHSKQQRKHSTTALSLMESDSLSSSSASSLLGPSSIINEKKAQTLQASTITAKNDTKTVLSSSSSSGHLIHNNNNQKHSKRQSDKKTIIINNKNNNNNNNTSHSNNHHSQKFTFISSSSSSSSTSTSSIESSFMPANLIEDQKVEIELENGTNDLIIDDVGQNVCCDNNENATIMNKNIAKDNNDNLKILNSNNDNDQSTTIITIGNDHAKISTITTTTMTTTTFTTTAFTPSTLISLPYIDSISTTSSSDKTINSLTNGTILLGDDNNSKDVTIITETSQTSTITEDIPNDNDTDIESKDQQQQSTFDFDLPIHELIKELYEDAAADMPVHHKNNADDVDCIKDPSSDTDSPIHVVTVTMKPDEQGRFGFNVKGGHDQNCPVLVSRILPNTPADCAEPKLHEGDQVLAINSVEVSGLKHEQVVQLIRSTKDLGPDAKLLLSIRPNVYYKHCQCPNETIDTVDHEQCNPEQQSPFHYTPLNYSVSPSSFIDDINPEESGDDDDDDDGENGMKIEHTSSVGSSLLDTSMNLLHEGLQGDLLIIQFEYLPRRNEDEPITIARLLDNVPKNRYLDIAPYDSTRVIMSECNTGDYINASYVTMKIEASNVVNRYIATQGPLKRTTSDFWQMVWEQRSTLIVMVTPLIEDGRKKCFKYWPDEGQTMIVNDLLDLTLEDCQDRGAFLERRFKLIDPENKNTHYITHLQYLAWPDQGVPDDDTDFLKLIFKVRELRQESSDSPVIVHCSAGIGRTGVLILMETGICLIEANQPVYPLELVRIMRNQRAMLIQTSTQFRFVCEALHRVFRDHIVRPLDQYVIDNKTDDNDDTTNPTELTI</sequence>
<evidence type="ECO:0000256" key="5">
    <source>
        <dbReference type="ARBA" id="ARBA00022490"/>
    </source>
</evidence>
<dbReference type="SUPFAM" id="SSF52799">
    <property type="entry name" value="(Phosphotyrosine protein) phosphatases II"/>
    <property type="match status" value="1"/>
</dbReference>
<feature type="compositionally biased region" description="Low complexity" evidence="10">
    <location>
        <begin position="45"/>
        <end position="61"/>
    </location>
</feature>
<dbReference type="SMART" id="SM01195">
    <property type="entry name" value="FA"/>
    <property type="match status" value="1"/>
</dbReference>
<dbReference type="InterPro" id="IPR011993">
    <property type="entry name" value="PH-like_dom_sf"/>
</dbReference>
<dbReference type="Pfam" id="PF00102">
    <property type="entry name" value="Y_phosphatase"/>
    <property type="match status" value="1"/>
</dbReference>
<organism evidence="15 16">
    <name type="scientific">Dermatophagoides pteronyssinus</name>
    <name type="common">European house dust mite</name>
    <dbReference type="NCBI Taxonomy" id="6956"/>
    <lineage>
        <taxon>Eukaryota</taxon>
        <taxon>Metazoa</taxon>
        <taxon>Ecdysozoa</taxon>
        <taxon>Arthropoda</taxon>
        <taxon>Chelicerata</taxon>
        <taxon>Arachnida</taxon>
        <taxon>Acari</taxon>
        <taxon>Acariformes</taxon>
        <taxon>Sarcoptiformes</taxon>
        <taxon>Astigmata</taxon>
        <taxon>Psoroptidia</taxon>
        <taxon>Analgoidea</taxon>
        <taxon>Pyroglyphidae</taxon>
        <taxon>Dermatophagoidinae</taxon>
        <taxon>Dermatophagoides</taxon>
    </lineage>
</organism>
<evidence type="ECO:0000256" key="2">
    <source>
        <dbReference type="ARBA" id="ARBA00004282"/>
    </source>
</evidence>
<dbReference type="SUPFAM" id="SSF50156">
    <property type="entry name" value="PDZ domain-like"/>
    <property type="match status" value="1"/>
</dbReference>
<feature type="compositionally biased region" description="Acidic residues" evidence="10">
    <location>
        <begin position="1065"/>
        <end position="1080"/>
    </location>
</feature>
<dbReference type="InterPro" id="IPR014847">
    <property type="entry name" value="FA"/>
</dbReference>
<dbReference type="InterPro" id="IPR029021">
    <property type="entry name" value="Prot-tyrosine_phosphatase-like"/>
</dbReference>
<keyword evidence="6" id="KW-0378">Hydrolase</keyword>
<dbReference type="PROSITE" id="PS50055">
    <property type="entry name" value="TYR_PHOSPHATASE_PTP"/>
    <property type="match status" value="1"/>
</dbReference>
<feature type="region of interest" description="Disordered" evidence="10">
    <location>
        <begin position="560"/>
        <end position="603"/>
    </location>
</feature>
<keyword evidence="9" id="KW-0206">Cytoskeleton</keyword>
<dbReference type="SMART" id="SM00404">
    <property type="entry name" value="PTPc_motif"/>
    <property type="match status" value="1"/>
</dbReference>
<accession>A0ABQ8JIR2</accession>
<feature type="domain" description="PDZ" evidence="14">
    <location>
        <begin position="930"/>
        <end position="1002"/>
    </location>
</feature>
<dbReference type="InterPro" id="IPR036034">
    <property type="entry name" value="PDZ_sf"/>
</dbReference>
<dbReference type="Pfam" id="PF00373">
    <property type="entry name" value="FERM_M"/>
    <property type="match status" value="1"/>
</dbReference>
<dbReference type="InterPro" id="IPR019748">
    <property type="entry name" value="FERM_central"/>
</dbReference>
<evidence type="ECO:0000259" key="14">
    <source>
        <dbReference type="PROSITE" id="PS50106"/>
    </source>
</evidence>
<dbReference type="InterPro" id="IPR019747">
    <property type="entry name" value="FERM_CS"/>
</dbReference>
<dbReference type="Gene3D" id="2.30.29.30">
    <property type="entry name" value="Pleckstrin-homology domain (PH domain)/Phosphotyrosine-binding domain (PTB)"/>
    <property type="match status" value="1"/>
</dbReference>
<comment type="similarity">
    <text evidence="3">Belongs to the protein-tyrosine phosphatase family. Non-receptor class subfamily.</text>
</comment>
<gene>
    <name evidence="15" type="primary">PTPN3</name>
    <name evidence="15" type="ORF">DERP_003135</name>
</gene>
<evidence type="ECO:0000313" key="15">
    <source>
        <dbReference type="EMBL" id="KAH9422459.1"/>
    </source>
</evidence>
<protein>
    <recommendedName>
        <fullName evidence="4">protein-tyrosine-phosphatase</fullName>
        <ecNumber evidence="4">3.1.3.48</ecNumber>
    </recommendedName>
</protein>
<dbReference type="PROSITE" id="PS00661">
    <property type="entry name" value="FERM_2"/>
    <property type="match status" value="1"/>
</dbReference>
<keyword evidence="16" id="KW-1185">Reference proteome</keyword>
<dbReference type="Gene3D" id="3.10.20.90">
    <property type="entry name" value="Phosphatidylinositol 3-kinase Catalytic Subunit, Chain A, domain 1"/>
    <property type="match status" value="1"/>
</dbReference>
<dbReference type="InterPro" id="IPR014352">
    <property type="entry name" value="FERM/acyl-CoA-bd_prot_sf"/>
</dbReference>
<dbReference type="InterPro" id="IPR035963">
    <property type="entry name" value="FERM_2"/>
</dbReference>
<dbReference type="SUPFAM" id="SSF54236">
    <property type="entry name" value="Ubiquitin-like"/>
    <property type="match status" value="1"/>
</dbReference>
<feature type="region of interest" description="Disordered" evidence="10">
    <location>
        <begin position="627"/>
        <end position="656"/>
    </location>
</feature>
<evidence type="ECO:0000259" key="12">
    <source>
        <dbReference type="PROSITE" id="PS50056"/>
    </source>
</evidence>
<evidence type="ECO:0000256" key="6">
    <source>
        <dbReference type="ARBA" id="ARBA00022801"/>
    </source>
</evidence>
<proteinExistence type="inferred from homology"/>
<dbReference type="SMART" id="SM00194">
    <property type="entry name" value="PTPc"/>
    <property type="match status" value="1"/>
</dbReference>
<evidence type="ECO:0000256" key="3">
    <source>
        <dbReference type="ARBA" id="ARBA00009649"/>
    </source>
</evidence>
<comment type="subcellular location">
    <subcellularLocation>
        <location evidence="2">Cell junction</location>
    </subcellularLocation>
    <subcellularLocation>
        <location evidence="1">Cytoplasm</location>
        <location evidence="1">Cytoskeleton</location>
    </subcellularLocation>
</comment>
<feature type="domain" description="Tyrosine-protein phosphatase" evidence="11">
    <location>
        <begin position="1112"/>
        <end position="1372"/>
    </location>
</feature>
<dbReference type="InterPro" id="IPR000242">
    <property type="entry name" value="PTP_cat"/>
</dbReference>
<evidence type="ECO:0000256" key="9">
    <source>
        <dbReference type="ARBA" id="ARBA00023212"/>
    </source>
</evidence>
<evidence type="ECO:0000256" key="8">
    <source>
        <dbReference type="ARBA" id="ARBA00022949"/>
    </source>
</evidence>
<feature type="region of interest" description="Disordered" evidence="10">
    <location>
        <begin position="662"/>
        <end position="681"/>
    </location>
</feature>
<dbReference type="Pfam" id="PF00595">
    <property type="entry name" value="PDZ"/>
    <property type="match status" value="1"/>
</dbReference>
<dbReference type="PRINTS" id="PR00700">
    <property type="entry name" value="PRTYPHPHTASE"/>
</dbReference>
<reference evidence="15 16" key="2">
    <citation type="journal article" date="2022" name="Mol. Biol. Evol.">
        <title>Comparative Genomics Reveals Insights into the Divergent Evolution of Astigmatic Mites and Household Pest Adaptations.</title>
        <authorList>
            <person name="Xiong Q."/>
            <person name="Wan A.T."/>
            <person name="Liu X."/>
            <person name="Fung C.S."/>
            <person name="Xiao X."/>
            <person name="Malainual N."/>
            <person name="Hou J."/>
            <person name="Wang L."/>
            <person name="Wang M."/>
            <person name="Yang K.Y."/>
            <person name="Cui Y."/>
            <person name="Leung E.L."/>
            <person name="Nong W."/>
            <person name="Shin S.K."/>
            <person name="Au S.W."/>
            <person name="Jeong K.Y."/>
            <person name="Chew F.T."/>
            <person name="Hui J.H."/>
            <person name="Leung T.F."/>
            <person name="Tungtrongchitr A."/>
            <person name="Zhong N."/>
            <person name="Liu Z."/>
            <person name="Tsui S.K."/>
        </authorList>
    </citation>
    <scope>NUCLEOTIDE SEQUENCE [LARGE SCALE GENOMIC DNA]</scope>
    <source>
        <strain evidence="15">Derp</strain>
    </source>
</reference>
<dbReference type="EMBL" id="NJHN03000036">
    <property type="protein sequence ID" value="KAH9422459.1"/>
    <property type="molecule type" value="Genomic_DNA"/>
</dbReference>
<dbReference type="PANTHER" id="PTHR45706:SF4">
    <property type="entry name" value="TYROSINE-PROTEIN PHOSPHATASE"/>
    <property type="match status" value="1"/>
</dbReference>
<feature type="compositionally biased region" description="Low complexity" evidence="10">
    <location>
        <begin position="662"/>
        <end position="676"/>
    </location>
</feature>
<dbReference type="InterPro" id="IPR000299">
    <property type="entry name" value="FERM_domain"/>
</dbReference>
<dbReference type="InterPro" id="IPR018980">
    <property type="entry name" value="FERM_PH-like_C"/>
</dbReference>
<feature type="compositionally biased region" description="Polar residues" evidence="10">
    <location>
        <begin position="33"/>
        <end position="44"/>
    </location>
</feature>